<organism evidence="7 8">
    <name type="scientific">Methanothermobacter tenebrarum</name>
    <dbReference type="NCBI Taxonomy" id="680118"/>
    <lineage>
        <taxon>Archaea</taxon>
        <taxon>Methanobacteriati</taxon>
        <taxon>Methanobacteriota</taxon>
        <taxon>Methanomada group</taxon>
        <taxon>Methanobacteria</taxon>
        <taxon>Methanobacteriales</taxon>
        <taxon>Methanobacteriaceae</taxon>
        <taxon>Methanothermobacter</taxon>
    </lineage>
</organism>
<evidence type="ECO:0000313" key="7">
    <source>
        <dbReference type="EMBL" id="RAO78967.1"/>
    </source>
</evidence>
<keyword evidence="6" id="KW-0472">Membrane</keyword>
<name>A0A328P900_9EURY</name>
<evidence type="ECO:0000256" key="4">
    <source>
        <dbReference type="ARBA" id="ARBA00022679"/>
    </source>
</evidence>
<keyword evidence="5" id="KW-0777">Teichoic acid biosynthesis</keyword>
<evidence type="ECO:0000256" key="6">
    <source>
        <dbReference type="ARBA" id="ARBA00023136"/>
    </source>
</evidence>
<dbReference type="Proteomes" id="UP000249782">
    <property type="component" value="Unassembled WGS sequence"/>
</dbReference>
<protein>
    <submittedName>
        <fullName evidence="7">CDP-glycerol glycerophosphotransferase family protein</fullName>
    </submittedName>
</protein>
<comment type="similarity">
    <text evidence="2">Belongs to the CDP-glycerol glycerophosphotransferase family.</text>
</comment>
<dbReference type="InterPro" id="IPR051612">
    <property type="entry name" value="Teichoic_Acid_Biosynth"/>
</dbReference>
<comment type="subcellular location">
    <subcellularLocation>
        <location evidence="1">Cell membrane</location>
        <topology evidence="1">Peripheral membrane protein</topology>
    </subcellularLocation>
</comment>
<comment type="caution">
    <text evidence="7">The sequence shown here is derived from an EMBL/GenBank/DDBJ whole genome shotgun (WGS) entry which is preliminary data.</text>
</comment>
<dbReference type="InterPro" id="IPR043148">
    <property type="entry name" value="TagF_C"/>
</dbReference>
<evidence type="ECO:0000256" key="3">
    <source>
        <dbReference type="ARBA" id="ARBA00022475"/>
    </source>
</evidence>
<keyword evidence="8" id="KW-1185">Reference proteome</keyword>
<keyword evidence="4 7" id="KW-0808">Transferase</keyword>
<keyword evidence="3" id="KW-1003">Cell membrane</keyword>
<dbReference type="InterPro" id="IPR043149">
    <property type="entry name" value="TagF_N"/>
</dbReference>
<evidence type="ECO:0000256" key="1">
    <source>
        <dbReference type="ARBA" id="ARBA00004202"/>
    </source>
</evidence>
<dbReference type="EMBL" id="QLOE01000005">
    <property type="protein sequence ID" value="RAO78967.1"/>
    <property type="molecule type" value="Genomic_DNA"/>
</dbReference>
<gene>
    <name evidence="7" type="ORF">DPC56_04820</name>
</gene>
<dbReference type="Gene3D" id="3.40.50.11820">
    <property type="match status" value="1"/>
</dbReference>
<reference evidence="7 8" key="1">
    <citation type="submission" date="2018-06" db="EMBL/GenBank/DDBJ databases">
        <title>Draft genome sequence of hyperthermophilic methanogen Methanothermobacter tenebrarum sp. MCM-B 1447.</title>
        <authorList>
            <person name="Pore S.D."/>
            <person name="Dagar S."/>
            <person name="Dhakephalkar P.K."/>
        </authorList>
    </citation>
    <scope>NUCLEOTIDE SEQUENCE [LARGE SCALE GENOMIC DNA]</scope>
    <source>
        <strain evidence="7 8">MCM B 1447</strain>
    </source>
</reference>
<dbReference type="AlphaFoldDB" id="A0A328P900"/>
<dbReference type="Gene3D" id="3.40.50.12580">
    <property type="match status" value="1"/>
</dbReference>
<evidence type="ECO:0000313" key="8">
    <source>
        <dbReference type="Proteomes" id="UP000249782"/>
    </source>
</evidence>
<accession>A0A328P900</accession>
<dbReference type="Pfam" id="PF04464">
    <property type="entry name" value="Glyphos_transf"/>
    <property type="match status" value="1"/>
</dbReference>
<evidence type="ECO:0000256" key="2">
    <source>
        <dbReference type="ARBA" id="ARBA00010488"/>
    </source>
</evidence>
<dbReference type="PANTHER" id="PTHR37316:SF3">
    <property type="entry name" value="TEICHOIC ACID GLYCEROL-PHOSPHATE TRANSFERASE"/>
    <property type="match status" value="1"/>
</dbReference>
<dbReference type="GO" id="GO:0047355">
    <property type="term" value="F:CDP-glycerol glycerophosphotransferase activity"/>
    <property type="evidence" value="ECO:0007669"/>
    <property type="project" value="InterPro"/>
</dbReference>
<proteinExistence type="inferred from homology"/>
<evidence type="ECO:0000256" key="5">
    <source>
        <dbReference type="ARBA" id="ARBA00022944"/>
    </source>
</evidence>
<dbReference type="SUPFAM" id="SSF53756">
    <property type="entry name" value="UDP-Glycosyltransferase/glycogen phosphorylase"/>
    <property type="match status" value="1"/>
</dbReference>
<dbReference type="GO" id="GO:0005886">
    <property type="term" value="C:plasma membrane"/>
    <property type="evidence" value="ECO:0007669"/>
    <property type="project" value="UniProtKB-SubCell"/>
</dbReference>
<sequence length="389" mass="46022">MGQFTNDIVTKLSLGLRGILRMINRIIPKRDDLIIFTSIPDFSDNSLALFEFMKSLDENLELVWIVNKPRDNIRAYTRYDVKGILKILRARCIISTHGNLRRVRVPSQIFVNLWHGMPFKAIGYTGNKNIIPFNFDDENYYLIATSTVMRNALAACFNQDPRRIYVTGQPRNDKLFEGCDKKIFKILDIDPGAYEKIVLFAPTFRKTDVIDDGKVISYKFNLPDFNRTKFRDFLKKHKILFLVKFHPLEEKLASEYFKEMDNVMLIKNKVLQENLMDTYNILPCADILVTDYSSIFFDFLLLDRPIIFVVSDLDEYRAKRGFVLEPFEFWTPGPKVKNFQEFFRELEKSIDNPDYYKKERKIINDLINYYKDEKSSQRIYRLFRARIGE</sequence>
<dbReference type="PANTHER" id="PTHR37316">
    <property type="entry name" value="TEICHOIC ACID GLYCEROL-PHOSPHATE PRIMASE"/>
    <property type="match status" value="1"/>
</dbReference>
<dbReference type="InterPro" id="IPR007554">
    <property type="entry name" value="Glycerophosphate_synth"/>
</dbReference>